<dbReference type="InterPro" id="IPR018376">
    <property type="entry name" value="Enoyl-CoA_hyd/isom_CS"/>
</dbReference>
<comment type="catalytic activity">
    <reaction evidence="4">
        <text>a (3S)-3-hydroxyacyl-CoA = a (2E)-enoyl-CoA + H2O</text>
        <dbReference type="Rhea" id="RHEA:16105"/>
        <dbReference type="ChEBI" id="CHEBI:15377"/>
        <dbReference type="ChEBI" id="CHEBI:57318"/>
        <dbReference type="ChEBI" id="CHEBI:58856"/>
        <dbReference type="EC" id="4.2.1.17"/>
    </reaction>
</comment>
<dbReference type="FunFam" id="3.90.226.10:FF:000009">
    <property type="entry name" value="Carnitinyl-CoA dehydratase"/>
    <property type="match status" value="1"/>
</dbReference>
<comment type="catalytic activity">
    <reaction evidence="5">
        <text>a 4-saturated-(3S)-3-hydroxyacyl-CoA = a (3E)-enoyl-CoA + H2O</text>
        <dbReference type="Rhea" id="RHEA:20724"/>
        <dbReference type="ChEBI" id="CHEBI:15377"/>
        <dbReference type="ChEBI" id="CHEBI:58521"/>
        <dbReference type="ChEBI" id="CHEBI:137480"/>
        <dbReference type="EC" id="4.2.1.17"/>
    </reaction>
</comment>
<dbReference type="Proteomes" id="UP000199103">
    <property type="component" value="Chromosome I"/>
</dbReference>
<evidence type="ECO:0000256" key="4">
    <source>
        <dbReference type="ARBA" id="ARBA00023709"/>
    </source>
</evidence>
<reference evidence="7 8" key="1">
    <citation type="submission" date="2016-10" db="EMBL/GenBank/DDBJ databases">
        <authorList>
            <person name="de Groot N.N."/>
        </authorList>
    </citation>
    <scope>NUCLEOTIDE SEQUENCE [LARGE SCALE GENOMIC DNA]</scope>
    <source>
        <strain evidence="7 8">DSM 21800</strain>
    </source>
</reference>
<dbReference type="PANTHER" id="PTHR11941:SF54">
    <property type="entry name" value="ENOYL-COA HYDRATASE, MITOCHONDRIAL"/>
    <property type="match status" value="1"/>
</dbReference>
<sequence length="258" mass="27169">MMGPIDYRPDGPIGRITINRPDRLGALSRSMVAELGTLLRTIRGDEAIRVVVITGTGRSFIAGADLEEYADSSPAEFDAYQRLSRATFGELADLPQPTIAAVNGFALGGGFEVALCCDFIIASDKARFGLPEVKLGLIPGGGGTQRLTRAVGRQLAKELIMTGEMLGAEDAERAGLLTRRVAVEDLATTVTEFAQQLSDNAPLAVRAAKGLIDAAPATELAAGLTAELGELSRLFGTRDAQEGIGAFLAKRPATFHGR</sequence>
<dbReference type="SUPFAM" id="SSF52096">
    <property type="entry name" value="ClpP/crotonase"/>
    <property type="match status" value="1"/>
</dbReference>
<dbReference type="STRING" id="630515.SAMN04489812_2602"/>
<dbReference type="InterPro" id="IPR029045">
    <property type="entry name" value="ClpP/crotonase-like_dom_sf"/>
</dbReference>
<dbReference type="InterPro" id="IPR001753">
    <property type="entry name" value="Enoyl-CoA_hydra/iso"/>
</dbReference>
<evidence type="ECO:0000256" key="1">
    <source>
        <dbReference type="ARBA" id="ARBA00005254"/>
    </source>
</evidence>
<dbReference type="Gene3D" id="3.90.226.10">
    <property type="entry name" value="2-enoyl-CoA Hydratase, Chain A, domain 1"/>
    <property type="match status" value="1"/>
</dbReference>
<dbReference type="OrthoDB" id="8452484at2"/>
<evidence type="ECO:0000256" key="3">
    <source>
        <dbReference type="ARBA" id="ARBA00023239"/>
    </source>
</evidence>
<dbReference type="CDD" id="cd06558">
    <property type="entry name" value="crotonase-like"/>
    <property type="match status" value="1"/>
</dbReference>
<dbReference type="InterPro" id="IPR014748">
    <property type="entry name" value="Enoyl-CoA_hydra_C"/>
</dbReference>
<evidence type="ECO:0000256" key="2">
    <source>
        <dbReference type="ARBA" id="ARBA00012076"/>
    </source>
</evidence>
<dbReference type="RefSeq" id="WP_091525387.1">
    <property type="nucleotide sequence ID" value="NZ_LT629772.1"/>
</dbReference>
<dbReference type="PROSITE" id="PS00166">
    <property type="entry name" value="ENOYL_COA_HYDRATASE"/>
    <property type="match status" value="1"/>
</dbReference>
<organism evidence="7 8">
    <name type="scientific">Microlunatus soli</name>
    <dbReference type="NCBI Taxonomy" id="630515"/>
    <lineage>
        <taxon>Bacteria</taxon>
        <taxon>Bacillati</taxon>
        <taxon>Actinomycetota</taxon>
        <taxon>Actinomycetes</taxon>
        <taxon>Propionibacteriales</taxon>
        <taxon>Propionibacteriaceae</taxon>
        <taxon>Microlunatus</taxon>
    </lineage>
</organism>
<dbReference type="EMBL" id="LT629772">
    <property type="protein sequence ID" value="SDS66300.1"/>
    <property type="molecule type" value="Genomic_DNA"/>
</dbReference>
<dbReference type="Pfam" id="PF00378">
    <property type="entry name" value="ECH_1"/>
    <property type="match status" value="1"/>
</dbReference>
<dbReference type="AlphaFoldDB" id="A0A1H1U1C9"/>
<protein>
    <recommendedName>
        <fullName evidence="2">enoyl-CoA hydratase</fullName>
        <ecNumber evidence="2">4.2.1.17</ecNumber>
    </recommendedName>
</protein>
<dbReference type="GO" id="GO:0006635">
    <property type="term" value="P:fatty acid beta-oxidation"/>
    <property type="evidence" value="ECO:0007669"/>
    <property type="project" value="TreeGrafter"/>
</dbReference>
<name>A0A1H1U1C9_9ACTN</name>
<dbReference type="GO" id="GO:0004300">
    <property type="term" value="F:enoyl-CoA hydratase activity"/>
    <property type="evidence" value="ECO:0007669"/>
    <property type="project" value="UniProtKB-EC"/>
</dbReference>
<gene>
    <name evidence="7" type="ORF">SAMN04489812_2602</name>
</gene>
<evidence type="ECO:0000256" key="6">
    <source>
        <dbReference type="RuleBase" id="RU003707"/>
    </source>
</evidence>
<dbReference type="Gene3D" id="1.10.12.10">
    <property type="entry name" value="Lyase 2-enoyl-coa Hydratase, Chain A, domain 2"/>
    <property type="match status" value="1"/>
</dbReference>
<keyword evidence="3" id="KW-0456">Lyase</keyword>
<accession>A0A1H1U1C9</accession>
<evidence type="ECO:0000313" key="7">
    <source>
        <dbReference type="EMBL" id="SDS66300.1"/>
    </source>
</evidence>
<evidence type="ECO:0000313" key="8">
    <source>
        <dbReference type="Proteomes" id="UP000199103"/>
    </source>
</evidence>
<dbReference type="PANTHER" id="PTHR11941">
    <property type="entry name" value="ENOYL-COA HYDRATASE-RELATED"/>
    <property type="match status" value="1"/>
</dbReference>
<comment type="similarity">
    <text evidence="1 6">Belongs to the enoyl-CoA hydratase/isomerase family.</text>
</comment>
<dbReference type="EC" id="4.2.1.17" evidence="2"/>
<proteinExistence type="inferred from homology"/>
<evidence type="ECO:0000256" key="5">
    <source>
        <dbReference type="ARBA" id="ARBA00023717"/>
    </source>
</evidence>
<keyword evidence="8" id="KW-1185">Reference proteome</keyword>